<evidence type="ECO:0000313" key="3">
    <source>
        <dbReference type="EMBL" id="MBD9359185.1"/>
    </source>
</evidence>
<accession>A0ABR9D8B8</accession>
<dbReference type="EMBL" id="JACXST010000001">
    <property type="protein sequence ID" value="MBD9359185.1"/>
    <property type="molecule type" value="Genomic_DNA"/>
</dbReference>
<gene>
    <name evidence="3" type="ORF">EBB_01185</name>
</gene>
<proteinExistence type="predicted"/>
<dbReference type="RefSeq" id="WP_192392113.1">
    <property type="nucleotide sequence ID" value="NZ_CAJHIU010000001.1"/>
</dbReference>
<sequence>MNNFIARKSQWALSVLLVGGINMPANAALLDRGNGMLYDTVLNVTWLQDANYAKTSGYDDDGLMSLTEAKTWTENLTFGGATNWRLASNSPINGVDFVFSSDFYSGSADQGYNVVSPNAELSYMFYVNLGLHGRYNTNGTPRSDNGVFGNGNLFELDAGGNVVGGADAGLIKNLQNRAYWLNTNEGPASNWIFMPYDGWQGVYSNENQLYAWAVHDGDVAAVPLPGAVWLFGAGLAGLLARGKR</sequence>
<comment type="caution">
    <text evidence="3">The sequence shown here is derived from an EMBL/GenBank/DDBJ whole genome shotgun (WGS) entry which is preliminary data.</text>
</comment>
<organism evidence="3 4">
    <name type="scientific">Methylomonas fluvii</name>
    <dbReference type="NCBI Taxonomy" id="1854564"/>
    <lineage>
        <taxon>Bacteria</taxon>
        <taxon>Pseudomonadati</taxon>
        <taxon>Pseudomonadota</taxon>
        <taxon>Gammaproteobacteria</taxon>
        <taxon>Methylococcales</taxon>
        <taxon>Methylococcaceae</taxon>
        <taxon>Methylomonas</taxon>
    </lineage>
</organism>
<reference evidence="3 4" key="1">
    <citation type="submission" date="2020-09" db="EMBL/GenBank/DDBJ databases">
        <title>Methylomonas albis sp. nov. and Methylomonas fluvii sp. nov.: Two cold-adapted methanotrophs from the River Elbe and an amended description of Methylovulum psychrotolerans strain Eb1.</title>
        <authorList>
            <person name="Bussmann I.K."/>
            <person name="Klings K.-W."/>
            <person name="Warnstedt J."/>
            <person name="Hoppert M."/>
            <person name="Saborowski A."/>
            <person name="Horn F."/>
            <person name="Liebner S."/>
        </authorList>
    </citation>
    <scope>NUCLEOTIDE SEQUENCE [LARGE SCALE GENOMIC DNA]</scope>
    <source>
        <strain evidence="3 4">EbB</strain>
    </source>
</reference>
<dbReference type="Proteomes" id="UP000641152">
    <property type="component" value="Unassembled WGS sequence"/>
</dbReference>
<name>A0ABR9D8B8_9GAMM</name>
<keyword evidence="4" id="KW-1185">Reference proteome</keyword>
<dbReference type="Pfam" id="PF07589">
    <property type="entry name" value="PEP-CTERM"/>
    <property type="match status" value="1"/>
</dbReference>
<evidence type="ECO:0000259" key="2">
    <source>
        <dbReference type="Pfam" id="PF07589"/>
    </source>
</evidence>
<protein>
    <submittedName>
        <fullName evidence="3">PEP-CTERM sorting domain-containing protein</fullName>
    </submittedName>
</protein>
<dbReference type="InterPro" id="IPR013424">
    <property type="entry name" value="Ice-binding_C"/>
</dbReference>
<feature type="chain" id="PRO_5045282640" evidence="1">
    <location>
        <begin position="28"/>
        <end position="244"/>
    </location>
</feature>
<evidence type="ECO:0000256" key="1">
    <source>
        <dbReference type="SAM" id="SignalP"/>
    </source>
</evidence>
<feature type="domain" description="Ice-binding protein C-terminal" evidence="2">
    <location>
        <begin position="221"/>
        <end position="244"/>
    </location>
</feature>
<feature type="signal peptide" evidence="1">
    <location>
        <begin position="1"/>
        <end position="27"/>
    </location>
</feature>
<evidence type="ECO:0000313" key="4">
    <source>
        <dbReference type="Proteomes" id="UP000641152"/>
    </source>
</evidence>
<keyword evidence="1" id="KW-0732">Signal</keyword>